<reference evidence="2" key="1">
    <citation type="submission" date="2023-06" db="EMBL/GenBank/DDBJ databases">
        <authorList>
            <consortium name="Lawrence Berkeley National Laboratory"/>
            <person name="Ahrendt S."/>
            <person name="Sahu N."/>
            <person name="Indic B."/>
            <person name="Wong-Bajracharya J."/>
            <person name="Merenyi Z."/>
            <person name="Ke H.-M."/>
            <person name="Monk M."/>
            <person name="Kocsube S."/>
            <person name="Drula E."/>
            <person name="Lipzen A."/>
            <person name="Balint B."/>
            <person name="Henrissat B."/>
            <person name="Andreopoulos B."/>
            <person name="Martin F.M."/>
            <person name="Harder C.B."/>
            <person name="Rigling D."/>
            <person name="Ford K.L."/>
            <person name="Foster G.D."/>
            <person name="Pangilinan J."/>
            <person name="Papanicolaou A."/>
            <person name="Barry K."/>
            <person name="LaButti K."/>
            <person name="Viragh M."/>
            <person name="Koriabine M."/>
            <person name="Yan M."/>
            <person name="Riley R."/>
            <person name="Champramary S."/>
            <person name="Plett K.L."/>
            <person name="Tsai I.J."/>
            <person name="Slot J."/>
            <person name="Sipos G."/>
            <person name="Plett J."/>
            <person name="Nagy L.G."/>
            <person name="Grigoriev I.V."/>
        </authorList>
    </citation>
    <scope>NUCLEOTIDE SEQUENCE</scope>
    <source>
        <strain evidence="2">ICMP 16352</strain>
    </source>
</reference>
<dbReference type="InterPro" id="IPR024983">
    <property type="entry name" value="CHAT_dom"/>
</dbReference>
<dbReference type="Gene3D" id="1.25.40.10">
    <property type="entry name" value="Tetratricopeptide repeat domain"/>
    <property type="match status" value="2"/>
</dbReference>
<sequence>MSDLNDANTDAAIEPVIHIAYSAVCFTGLRIELPADSPPNLLDNNMIFAECTTNDTVIQESTMIKEAKSTWWELTQHIQISTEIPSFMLSILSRHPEHDDYIVAQVEFQTASVISEFVMHDHRGSEVFTHWYSFGSVLELGFRGVVVSSGPSSIPSSVDGNSLSDLPTTNGRSGPDLSFNFGIDFLVLLSNHGNHLLRRSTQFGSEDDIQHAISALECSLSYTLDSDPYKRSRLSDLSHALGHRFNFSGDSRDLDQAIELGNRAVTLADGDQDDQLSLFSHLSRSYLRRFNSLGNLDDLNSAVSAAEFVVSVSAEGSYLKANSLHHLALCLYQRFERLGELSDIESAIKMGRLAFSLTPEGDELKCWALQNTALSLSQRFVRLGTSDDLEESISVGRKALDFIPEDFPEKYSMLSHLSNFLQRRFYMFGDSADLDEAIVKGIDALKAVPSTSPDRSGILDTLGSCLFVRSQLNGDLNDLTESISLLQSALSNTPDGHRFKPIILEHLSKSFRYRFFKTKDTDDIDEAVSAGRRAVAFTPDDDPNKPSRLNHLVCSLQDRFIHRKHIDDLEESISCAKEALSLIPDGHQEKNHILSHLGDAVELRFDHFQNRSDADEATSLYKSAALSPIDRPDDRLYATSRWASLCVKINCPSALEAYKVALNLLPQAVWTGKSIAARHRRLADYGSIVNEAATYVLQLGYTDTALEWLETGRAIVWGQLHNLRSPVDFLSDAHPDLMERLSQVTAALEKASSGDVNTEHFKGMTMEEIAKEHRRLATEWDGLVERVRALPGFEDFLGPKKLASLKNVAKLGPVILVNISPAGCDALILRSDLDDVLHIPLKDFTYEDAENLQKQLTKALSAYGVRTRASQPVYTTSEKSIFMKVLKVLWTSIVKPVLDGLAFSPCDSTNLPRLWWCPTGPLAFLPLHAAGDYNTNKQGTKLSDYVVSSYIPTLTILLDKLEKIRTFKGLLAISQPNTPRMPNLPGTEEELQKIKERGTNFFVQYLKGKEATPDTVLHGMATCNWVHMACHATQEKAKSLDSTFHLHPSPNYPDGHLPLSHLIAKSFPDADFAYLSACQTATGDESLSEESVHLAAGMLMAGYQSVVATLWSIRDSDAPRVADEVYSRLFKDGKPDSRNAAIALHHAVQSLRRDVENESDSLRDREFVRWVPFIHVGV</sequence>
<dbReference type="AlphaFoldDB" id="A0AA39U506"/>
<dbReference type="Proteomes" id="UP001175227">
    <property type="component" value="Unassembled WGS sequence"/>
</dbReference>
<dbReference type="InterPro" id="IPR011990">
    <property type="entry name" value="TPR-like_helical_dom_sf"/>
</dbReference>
<dbReference type="EMBL" id="JAUEPR010000027">
    <property type="protein sequence ID" value="KAK0474433.1"/>
    <property type="molecule type" value="Genomic_DNA"/>
</dbReference>
<evidence type="ECO:0000259" key="1">
    <source>
        <dbReference type="Pfam" id="PF12770"/>
    </source>
</evidence>
<organism evidence="2 3">
    <name type="scientific">Armillaria novae-zelandiae</name>
    <dbReference type="NCBI Taxonomy" id="153914"/>
    <lineage>
        <taxon>Eukaryota</taxon>
        <taxon>Fungi</taxon>
        <taxon>Dikarya</taxon>
        <taxon>Basidiomycota</taxon>
        <taxon>Agaricomycotina</taxon>
        <taxon>Agaricomycetes</taxon>
        <taxon>Agaricomycetidae</taxon>
        <taxon>Agaricales</taxon>
        <taxon>Marasmiineae</taxon>
        <taxon>Physalacriaceae</taxon>
        <taxon>Armillaria</taxon>
    </lineage>
</organism>
<feature type="domain" description="CHAT" evidence="1">
    <location>
        <begin position="885"/>
        <end position="1177"/>
    </location>
</feature>
<comment type="caution">
    <text evidence="2">The sequence shown here is derived from an EMBL/GenBank/DDBJ whole genome shotgun (WGS) entry which is preliminary data.</text>
</comment>
<dbReference type="Pfam" id="PF12770">
    <property type="entry name" value="CHAT"/>
    <property type="match status" value="1"/>
</dbReference>
<protein>
    <submittedName>
        <fullName evidence="2">CHAT domain-containing protein</fullName>
    </submittedName>
</protein>
<proteinExistence type="predicted"/>
<evidence type="ECO:0000313" key="3">
    <source>
        <dbReference type="Proteomes" id="UP001175227"/>
    </source>
</evidence>
<evidence type="ECO:0000313" key="2">
    <source>
        <dbReference type="EMBL" id="KAK0474433.1"/>
    </source>
</evidence>
<gene>
    <name evidence="2" type="ORF">IW261DRAFT_1610579</name>
</gene>
<name>A0AA39U506_9AGAR</name>
<keyword evidence="3" id="KW-1185">Reference proteome</keyword>
<accession>A0AA39U506</accession>